<feature type="region of interest" description="Disordered" evidence="1">
    <location>
        <begin position="1"/>
        <end position="40"/>
    </location>
</feature>
<proteinExistence type="predicted"/>
<organism evidence="2 3">
    <name type="scientific">Caenorhabditis tropicalis</name>
    <dbReference type="NCBI Taxonomy" id="1561998"/>
    <lineage>
        <taxon>Eukaryota</taxon>
        <taxon>Metazoa</taxon>
        <taxon>Ecdysozoa</taxon>
        <taxon>Nematoda</taxon>
        <taxon>Chromadorea</taxon>
        <taxon>Rhabditida</taxon>
        <taxon>Rhabditina</taxon>
        <taxon>Rhabditomorpha</taxon>
        <taxon>Rhabditoidea</taxon>
        <taxon>Rhabditidae</taxon>
        <taxon>Peloderinae</taxon>
        <taxon>Caenorhabditis</taxon>
    </lineage>
</organism>
<dbReference type="WBParaSite" id="Csp11.Scaffold629.g15025.t1">
    <property type="protein sequence ID" value="Csp11.Scaffold629.g15025.t1"/>
    <property type="gene ID" value="Csp11.Scaffold629.g15025"/>
</dbReference>
<feature type="compositionally biased region" description="Basic residues" evidence="1">
    <location>
        <begin position="15"/>
        <end position="28"/>
    </location>
</feature>
<dbReference type="AlphaFoldDB" id="A0A1I7U5D8"/>
<protein>
    <submittedName>
        <fullName evidence="3">Uncharacterized protein</fullName>
    </submittedName>
</protein>
<keyword evidence="2" id="KW-1185">Reference proteome</keyword>
<evidence type="ECO:0000313" key="2">
    <source>
        <dbReference type="Proteomes" id="UP000095282"/>
    </source>
</evidence>
<accession>A0A1I7U5D8</accession>
<evidence type="ECO:0000313" key="3">
    <source>
        <dbReference type="WBParaSite" id="Csp11.Scaffold629.g15025.t1"/>
    </source>
</evidence>
<sequence>MDGVHIYLNRGGHGSIRKNRGVNRRGRRRSSEEEEEEDAVETRVYIPSFGRMDIAHPNTFLEFYRMYKTKNFKTIENST</sequence>
<evidence type="ECO:0000256" key="1">
    <source>
        <dbReference type="SAM" id="MobiDB-lite"/>
    </source>
</evidence>
<reference evidence="3" key="1">
    <citation type="submission" date="2016-11" db="UniProtKB">
        <authorList>
            <consortium name="WormBaseParasite"/>
        </authorList>
    </citation>
    <scope>IDENTIFICATION</scope>
</reference>
<dbReference type="Proteomes" id="UP000095282">
    <property type="component" value="Unplaced"/>
</dbReference>
<name>A0A1I7U5D8_9PELO</name>